<sequence>MPTEGPKNAAAPTSVDGVQTFPNQTSQHVTGTVKYNPLPPVGGDHSVTLLNCGVYSENVPNENAVHSLEHGAVWVTYDASTVTGDQLAALRKEIPSAYAILSRSPVSRRRSSHRHGARSLTSPTRPIPDSRHSLPSTGAPQLLQNPAHLAPEAWTDRARCPNLHRRQRTPVPRLNVKSCEHNMMGFGGMGWTGPGMIFVRTVASGMAIVGISVVYAHRTAQPARVPRSPNGCREHPPSNRLRRLVC</sequence>
<reference evidence="2 3" key="1">
    <citation type="submission" date="2019-03" db="EMBL/GenBank/DDBJ databases">
        <title>Genomics of glacier-inhabiting Cryobacterium strains.</title>
        <authorList>
            <person name="Liu Q."/>
            <person name="Xin Y.-H."/>
        </authorList>
    </citation>
    <scope>NUCLEOTIDE SEQUENCE [LARGE SCALE GENOMIC DNA]</scope>
    <source>
        <strain evidence="2 3">MDB1-5</strain>
    </source>
</reference>
<dbReference type="EMBL" id="SOFS01000016">
    <property type="protein sequence ID" value="TFC21391.1"/>
    <property type="molecule type" value="Genomic_DNA"/>
</dbReference>
<protein>
    <submittedName>
        <fullName evidence="2">DUF3105 domain-containing protein</fullName>
    </submittedName>
</protein>
<gene>
    <name evidence="2" type="ORF">E3O46_07305</name>
</gene>
<proteinExistence type="predicted"/>
<evidence type="ECO:0000313" key="2">
    <source>
        <dbReference type="EMBL" id="TFC21391.1"/>
    </source>
</evidence>
<name>A0ABY2IP80_9MICO</name>
<organism evidence="2 3">
    <name type="scientific">Cryobacterium glucosi</name>
    <dbReference type="NCBI Taxonomy" id="1259175"/>
    <lineage>
        <taxon>Bacteria</taxon>
        <taxon>Bacillati</taxon>
        <taxon>Actinomycetota</taxon>
        <taxon>Actinomycetes</taxon>
        <taxon>Micrococcales</taxon>
        <taxon>Microbacteriaceae</taxon>
        <taxon>Cryobacterium</taxon>
    </lineage>
</organism>
<dbReference type="Pfam" id="PF11303">
    <property type="entry name" value="DUF3105"/>
    <property type="match status" value="1"/>
</dbReference>
<evidence type="ECO:0000313" key="3">
    <source>
        <dbReference type="Proteomes" id="UP000297604"/>
    </source>
</evidence>
<feature type="compositionally biased region" description="Polar residues" evidence="1">
    <location>
        <begin position="133"/>
        <end position="144"/>
    </location>
</feature>
<evidence type="ECO:0000256" key="1">
    <source>
        <dbReference type="SAM" id="MobiDB-lite"/>
    </source>
</evidence>
<keyword evidence="3" id="KW-1185">Reference proteome</keyword>
<comment type="caution">
    <text evidence="2">The sequence shown here is derived from an EMBL/GenBank/DDBJ whole genome shotgun (WGS) entry which is preliminary data.</text>
</comment>
<dbReference type="Proteomes" id="UP000297604">
    <property type="component" value="Unassembled WGS sequence"/>
</dbReference>
<dbReference type="RefSeq" id="WP_134561421.1">
    <property type="nucleotide sequence ID" value="NZ_SOFS01000016.1"/>
</dbReference>
<feature type="compositionally biased region" description="Basic residues" evidence="1">
    <location>
        <begin position="106"/>
        <end position="117"/>
    </location>
</feature>
<feature type="region of interest" description="Disordered" evidence="1">
    <location>
        <begin position="103"/>
        <end position="146"/>
    </location>
</feature>
<dbReference type="InterPro" id="IPR021454">
    <property type="entry name" value="DUF3105"/>
</dbReference>
<accession>A0ABY2IP80</accession>